<proteinExistence type="inferred from homology"/>
<dbReference type="AlphaFoldDB" id="A0A9D2AH10"/>
<dbReference type="PROSITE" id="PS01007">
    <property type="entry name" value="TRANSPOSASE_MUTATOR"/>
    <property type="match status" value="1"/>
</dbReference>
<dbReference type="Proteomes" id="UP000823964">
    <property type="component" value="Unassembled WGS sequence"/>
</dbReference>
<comment type="similarity">
    <text evidence="2 6">Belongs to the transposase mutator family.</text>
</comment>
<evidence type="ECO:0000313" key="7">
    <source>
        <dbReference type="EMBL" id="HIX19657.1"/>
    </source>
</evidence>
<sequence>MTEQDKITIFDAIINPFLCHTPSPGAQGSGYLFPEALRRMLNASLSAQCDNHIGCAKHERSVNRNGMRNGYKPRTILTSTGEITLDVPQVRNSATPFHPVIPGFEQGARIDRALNLSIAEMYLQGVSTRKVAKVMKELCGGHGVSAAYVSQCAAQLDELFEQWRTRPLPLISHLFLDATYIKTRLNNRVTDCAVFVAVGIEAETGKRIVLGISTGISEAAEHWSAFIQSLLDRGMNTPLTVTSDDHKGIRTALARTLTGTLWQRCQFHFQQNAQAYVTSARYKGIAASHIRSIFNAGTRNMAKLVTQNVLATFREDGQDKLADWLEENIEECLTIIDCPPNVQRRLRTSNIMECINRQLKRRTNVVSIFPSEASLLRLVTAKAMDLSDEWEGSSKTYITPEKLRQTAGVLTAAAPQSRESSAA</sequence>
<keyword evidence="6" id="KW-0814">Transposable element</keyword>
<evidence type="ECO:0000256" key="6">
    <source>
        <dbReference type="RuleBase" id="RU365089"/>
    </source>
</evidence>
<keyword evidence="3 6" id="KW-0815">Transposition</keyword>
<dbReference type="InterPro" id="IPR001207">
    <property type="entry name" value="Transposase_mutator"/>
</dbReference>
<comment type="caution">
    <text evidence="7">The sequence shown here is derived from an EMBL/GenBank/DDBJ whole genome shotgun (WGS) entry which is preliminary data.</text>
</comment>
<dbReference type="Pfam" id="PF00872">
    <property type="entry name" value="Transposase_mut"/>
    <property type="match status" value="1"/>
</dbReference>
<organism evidence="7 8">
    <name type="scientific">Candidatus Akkermansia intestinigallinarum</name>
    <dbReference type="NCBI Taxonomy" id="2838431"/>
    <lineage>
        <taxon>Bacteria</taxon>
        <taxon>Pseudomonadati</taxon>
        <taxon>Verrucomicrobiota</taxon>
        <taxon>Verrucomicrobiia</taxon>
        <taxon>Verrucomicrobiales</taxon>
        <taxon>Akkermansiaceae</taxon>
        <taxon>Akkermansia</taxon>
    </lineage>
</organism>
<comment type="function">
    <text evidence="1 6">Required for the transposition of the insertion element.</text>
</comment>
<dbReference type="EMBL" id="DXFQ01000057">
    <property type="protein sequence ID" value="HIX19657.1"/>
    <property type="molecule type" value="Genomic_DNA"/>
</dbReference>
<dbReference type="PANTHER" id="PTHR33217:SF7">
    <property type="entry name" value="TRANSPOSASE FOR INSERTION SEQUENCE ELEMENT IS1081"/>
    <property type="match status" value="1"/>
</dbReference>
<dbReference type="NCBIfam" id="NF033543">
    <property type="entry name" value="transpos_IS256"/>
    <property type="match status" value="1"/>
</dbReference>
<evidence type="ECO:0000256" key="3">
    <source>
        <dbReference type="ARBA" id="ARBA00022578"/>
    </source>
</evidence>
<reference evidence="7" key="1">
    <citation type="journal article" date="2021" name="PeerJ">
        <title>Extensive microbial diversity within the chicken gut microbiome revealed by metagenomics and culture.</title>
        <authorList>
            <person name="Gilroy R."/>
            <person name="Ravi A."/>
            <person name="Getino M."/>
            <person name="Pursley I."/>
            <person name="Horton D.L."/>
            <person name="Alikhan N.F."/>
            <person name="Baker D."/>
            <person name="Gharbi K."/>
            <person name="Hall N."/>
            <person name="Watson M."/>
            <person name="Adriaenssens E.M."/>
            <person name="Foster-Nyarko E."/>
            <person name="Jarju S."/>
            <person name="Secka A."/>
            <person name="Antonio M."/>
            <person name="Oren A."/>
            <person name="Chaudhuri R.R."/>
            <person name="La Ragione R."/>
            <person name="Hildebrand F."/>
            <person name="Pallen M.J."/>
        </authorList>
    </citation>
    <scope>NUCLEOTIDE SEQUENCE</scope>
    <source>
        <strain evidence="7">14975</strain>
    </source>
</reference>
<dbReference type="GO" id="GO:0003677">
    <property type="term" value="F:DNA binding"/>
    <property type="evidence" value="ECO:0007669"/>
    <property type="project" value="UniProtKB-UniRule"/>
</dbReference>
<keyword evidence="4 6" id="KW-0238">DNA-binding</keyword>
<keyword evidence="5 6" id="KW-0233">DNA recombination</keyword>
<reference evidence="7" key="2">
    <citation type="submission" date="2021-04" db="EMBL/GenBank/DDBJ databases">
        <authorList>
            <person name="Gilroy R."/>
        </authorList>
    </citation>
    <scope>NUCLEOTIDE SEQUENCE</scope>
    <source>
        <strain evidence="7">14975</strain>
    </source>
</reference>
<name>A0A9D2AH10_9BACT</name>
<evidence type="ECO:0000256" key="1">
    <source>
        <dbReference type="ARBA" id="ARBA00002190"/>
    </source>
</evidence>
<protein>
    <recommendedName>
        <fullName evidence="6">Mutator family transposase</fullName>
    </recommendedName>
</protein>
<evidence type="ECO:0000256" key="4">
    <source>
        <dbReference type="ARBA" id="ARBA00023125"/>
    </source>
</evidence>
<dbReference type="PANTHER" id="PTHR33217">
    <property type="entry name" value="TRANSPOSASE FOR INSERTION SEQUENCE ELEMENT IS1081"/>
    <property type="match status" value="1"/>
</dbReference>
<evidence type="ECO:0000313" key="8">
    <source>
        <dbReference type="Proteomes" id="UP000823964"/>
    </source>
</evidence>
<evidence type="ECO:0000256" key="5">
    <source>
        <dbReference type="ARBA" id="ARBA00023172"/>
    </source>
</evidence>
<evidence type="ECO:0000256" key="2">
    <source>
        <dbReference type="ARBA" id="ARBA00010961"/>
    </source>
</evidence>
<dbReference type="GO" id="GO:0006313">
    <property type="term" value="P:DNA transposition"/>
    <property type="evidence" value="ECO:0007669"/>
    <property type="project" value="UniProtKB-UniRule"/>
</dbReference>
<accession>A0A9D2AH10</accession>
<dbReference type="GO" id="GO:0004803">
    <property type="term" value="F:transposase activity"/>
    <property type="evidence" value="ECO:0007669"/>
    <property type="project" value="UniProtKB-UniRule"/>
</dbReference>
<gene>
    <name evidence="7" type="ORF">H9862_03530</name>
</gene>